<dbReference type="Proteomes" id="UP000637643">
    <property type="component" value="Unassembled WGS sequence"/>
</dbReference>
<accession>A0A917D590</accession>
<dbReference type="InterPro" id="IPR027379">
    <property type="entry name" value="CLS_N"/>
</dbReference>
<evidence type="ECO:0000259" key="7">
    <source>
        <dbReference type="Pfam" id="PF13396"/>
    </source>
</evidence>
<evidence type="ECO:0000256" key="5">
    <source>
        <dbReference type="ARBA" id="ARBA00023136"/>
    </source>
</evidence>
<evidence type="ECO:0000313" key="9">
    <source>
        <dbReference type="Proteomes" id="UP000637643"/>
    </source>
</evidence>
<name>A0A917D590_9BACL</name>
<keyword evidence="2" id="KW-1003">Cell membrane</keyword>
<evidence type="ECO:0000256" key="6">
    <source>
        <dbReference type="SAM" id="Phobius"/>
    </source>
</evidence>
<comment type="subcellular location">
    <subcellularLocation>
        <location evidence="1">Cell membrane</location>
        <topology evidence="1">Multi-pass membrane protein</topology>
    </subcellularLocation>
</comment>
<keyword evidence="4 6" id="KW-1133">Transmembrane helix</keyword>
<comment type="caution">
    <text evidence="8">The sequence shown here is derived from an EMBL/GenBank/DDBJ whole genome shotgun (WGS) entry which is preliminary data.</text>
</comment>
<evidence type="ECO:0000313" key="8">
    <source>
        <dbReference type="EMBL" id="GGG11451.1"/>
    </source>
</evidence>
<feature type="transmembrane region" description="Helical" evidence="6">
    <location>
        <begin position="39"/>
        <end position="58"/>
    </location>
</feature>
<evidence type="ECO:0000256" key="4">
    <source>
        <dbReference type="ARBA" id="ARBA00022989"/>
    </source>
</evidence>
<gene>
    <name evidence="8" type="primary">yxlE</name>
    <name evidence="8" type="ORF">GCM10010912_64810</name>
</gene>
<dbReference type="Pfam" id="PF13396">
    <property type="entry name" value="PLDc_N"/>
    <property type="match status" value="1"/>
</dbReference>
<feature type="transmembrane region" description="Helical" evidence="6">
    <location>
        <begin position="6"/>
        <end position="27"/>
    </location>
</feature>
<dbReference type="AlphaFoldDB" id="A0A917D590"/>
<keyword evidence="3 6" id="KW-0812">Transmembrane</keyword>
<feature type="domain" description="Cardiolipin synthase N-terminal" evidence="7">
    <location>
        <begin position="19"/>
        <end position="60"/>
    </location>
</feature>
<evidence type="ECO:0000256" key="1">
    <source>
        <dbReference type="ARBA" id="ARBA00004651"/>
    </source>
</evidence>
<evidence type="ECO:0000256" key="3">
    <source>
        <dbReference type="ARBA" id="ARBA00022692"/>
    </source>
</evidence>
<evidence type="ECO:0000256" key="2">
    <source>
        <dbReference type="ARBA" id="ARBA00022475"/>
    </source>
</evidence>
<proteinExistence type="predicted"/>
<keyword evidence="9" id="KW-1185">Reference proteome</keyword>
<organism evidence="8 9">
    <name type="scientific">Paenibacillus albidus</name>
    <dbReference type="NCBI Taxonomy" id="2041023"/>
    <lineage>
        <taxon>Bacteria</taxon>
        <taxon>Bacillati</taxon>
        <taxon>Bacillota</taxon>
        <taxon>Bacilli</taxon>
        <taxon>Bacillales</taxon>
        <taxon>Paenibacillaceae</taxon>
        <taxon>Paenibacillus</taxon>
    </lineage>
</organism>
<keyword evidence="5 6" id="KW-0472">Membrane</keyword>
<dbReference type="GO" id="GO:0005886">
    <property type="term" value="C:plasma membrane"/>
    <property type="evidence" value="ECO:0007669"/>
    <property type="project" value="UniProtKB-SubCell"/>
</dbReference>
<reference evidence="8" key="1">
    <citation type="journal article" date="2014" name="Int. J. Syst. Evol. Microbiol.">
        <title>Complete genome sequence of Corynebacterium casei LMG S-19264T (=DSM 44701T), isolated from a smear-ripened cheese.</title>
        <authorList>
            <consortium name="US DOE Joint Genome Institute (JGI-PGF)"/>
            <person name="Walter F."/>
            <person name="Albersmeier A."/>
            <person name="Kalinowski J."/>
            <person name="Ruckert C."/>
        </authorList>
    </citation>
    <scope>NUCLEOTIDE SEQUENCE</scope>
    <source>
        <strain evidence="8">CGMCC 1.16134</strain>
    </source>
</reference>
<protein>
    <submittedName>
        <fullName evidence="8">Negative regulatory protein YxlE</fullName>
    </submittedName>
</protein>
<dbReference type="RefSeq" id="WP_189032106.1">
    <property type="nucleotide sequence ID" value="NZ_BMKR01000053.1"/>
</dbReference>
<dbReference type="EMBL" id="BMKR01000053">
    <property type="protein sequence ID" value="GGG11451.1"/>
    <property type="molecule type" value="Genomic_DNA"/>
</dbReference>
<reference evidence="8" key="2">
    <citation type="submission" date="2020-09" db="EMBL/GenBank/DDBJ databases">
        <authorList>
            <person name="Sun Q."/>
            <person name="Zhou Y."/>
        </authorList>
    </citation>
    <scope>NUCLEOTIDE SEQUENCE</scope>
    <source>
        <strain evidence="8">CGMCC 1.16134</strain>
    </source>
</reference>
<sequence length="63" mass="6757">MEDIPWGLIGPLVGLQLLLAVIGLISLSKAESVRGPKWLWAIVIVLGNLIGTIAYFTAGRKDV</sequence>